<accession>A0ABQ6ANV8</accession>
<proteinExistence type="predicted"/>
<dbReference type="EMBL" id="BSOW01000002">
    <property type="protein sequence ID" value="GLR83953.1"/>
    <property type="molecule type" value="Genomic_DNA"/>
</dbReference>
<feature type="domain" description="CHK kinase-like" evidence="1">
    <location>
        <begin position="129"/>
        <end position="310"/>
    </location>
</feature>
<evidence type="ECO:0000313" key="2">
    <source>
        <dbReference type="EMBL" id="GLR83953.1"/>
    </source>
</evidence>
<dbReference type="InterPro" id="IPR002575">
    <property type="entry name" value="Aminoglycoside_PTrfase"/>
</dbReference>
<reference evidence="3" key="1">
    <citation type="journal article" date="2019" name="Int. J. Syst. Evol. Microbiol.">
        <title>The Global Catalogue of Microorganisms (GCM) 10K type strain sequencing project: providing services to taxonomists for standard genome sequencing and annotation.</title>
        <authorList>
            <consortium name="The Broad Institute Genomics Platform"/>
            <consortium name="The Broad Institute Genome Sequencing Center for Infectious Disease"/>
            <person name="Wu L."/>
            <person name="Ma J."/>
        </authorList>
    </citation>
    <scope>NUCLEOTIDE SEQUENCE [LARGE SCALE GENOMIC DNA]</scope>
    <source>
        <strain evidence="3">NBRC 102520</strain>
    </source>
</reference>
<dbReference type="PANTHER" id="PTHR11012">
    <property type="entry name" value="PROTEIN KINASE-LIKE DOMAIN-CONTAINING"/>
    <property type="match status" value="1"/>
</dbReference>
<dbReference type="SUPFAM" id="SSF56112">
    <property type="entry name" value="Protein kinase-like (PK-like)"/>
    <property type="match status" value="1"/>
</dbReference>
<dbReference type="Gene3D" id="3.90.1200.10">
    <property type="match status" value="1"/>
</dbReference>
<dbReference type="Proteomes" id="UP001156905">
    <property type="component" value="Unassembled WGS sequence"/>
</dbReference>
<gene>
    <name evidence="2" type="ORF">GCM10007857_06630</name>
</gene>
<dbReference type="InterPro" id="IPR015897">
    <property type="entry name" value="CHK_kinase-like"/>
</dbReference>
<dbReference type="SMART" id="SM00587">
    <property type="entry name" value="CHK"/>
    <property type="match status" value="1"/>
</dbReference>
<protein>
    <submittedName>
        <fullName evidence="2">Aminoglycoside phosphotransferase</fullName>
    </submittedName>
</protein>
<dbReference type="InterPro" id="IPR011009">
    <property type="entry name" value="Kinase-like_dom_sf"/>
</dbReference>
<organism evidence="2 3">
    <name type="scientific">Bradyrhizobium iriomotense</name>
    <dbReference type="NCBI Taxonomy" id="441950"/>
    <lineage>
        <taxon>Bacteria</taxon>
        <taxon>Pseudomonadati</taxon>
        <taxon>Pseudomonadota</taxon>
        <taxon>Alphaproteobacteria</taxon>
        <taxon>Hyphomicrobiales</taxon>
        <taxon>Nitrobacteraceae</taxon>
        <taxon>Bradyrhizobium</taxon>
    </lineage>
</organism>
<name>A0ABQ6ANV8_9BRAD</name>
<comment type="caution">
    <text evidence="2">The sequence shown here is derived from an EMBL/GenBank/DDBJ whole genome shotgun (WGS) entry which is preliminary data.</text>
</comment>
<evidence type="ECO:0000259" key="1">
    <source>
        <dbReference type="SMART" id="SM00587"/>
    </source>
</evidence>
<sequence length="366" mass="41906">MGQYGRASGARFMTTPQLPAVVEAENLTAALRKAGALDRGAVREVTVLSSRDTILSHITRLGLRYVGESNGAPQSLILKTAHAEFGKNVPNAGRREVAFYTRLAPAMPAQLVPRCFGGNFDEESLAWHLLLEDLSDSHEIASAWPLPPSAEQSLSIIRALARLHAAWWDDTRLGEAVGVWMSVDETSKLLEVFSGHYARFANLLGDRLSAERRDLFRRFLEQWDRLFQRYHARRDVTIIHGDAHTWNFLLPRAAVSDTVRIFDFDQWRINVPTSDLAYMMALQWYPETRQVLERPLLDSYYDTLIEYGVTGYSRDALHRDYRRSVLWHITTPVWQWSVNIPPVIWWNNLQRVLLAVDDLGCEEFLE</sequence>
<keyword evidence="3" id="KW-1185">Reference proteome</keyword>
<dbReference type="PANTHER" id="PTHR11012:SF30">
    <property type="entry name" value="PROTEIN KINASE-LIKE DOMAIN-CONTAINING"/>
    <property type="match status" value="1"/>
</dbReference>
<dbReference type="Pfam" id="PF01636">
    <property type="entry name" value="APH"/>
    <property type="match status" value="1"/>
</dbReference>
<evidence type="ECO:0000313" key="3">
    <source>
        <dbReference type="Proteomes" id="UP001156905"/>
    </source>
</evidence>